<dbReference type="EnsemblPlants" id="PNT77421">
    <property type="protein sequence ID" value="PNT77421"/>
    <property type="gene ID" value="BRADI_1g62580v3"/>
</dbReference>
<evidence type="ECO:0000313" key="7">
    <source>
        <dbReference type="EnsemblPlants" id="KQK21708"/>
    </source>
</evidence>
<evidence type="ECO:0000256" key="1">
    <source>
        <dbReference type="ARBA" id="ARBA00022723"/>
    </source>
</evidence>
<dbReference type="Gramene" id="KQK21709">
    <property type="protein sequence ID" value="KQK21709"/>
    <property type="gene ID" value="BRADI_1g62580v3"/>
</dbReference>
<evidence type="ECO:0000256" key="2">
    <source>
        <dbReference type="ARBA" id="ARBA00022771"/>
    </source>
</evidence>
<feature type="compositionally biased region" description="Basic and acidic residues" evidence="4">
    <location>
        <begin position="641"/>
        <end position="650"/>
    </location>
</feature>
<feature type="region of interest" description="Disordered" evidence="4">
    <location>
        <begin position="144"/>
        <end position="184"/>
    </location>
</feature>
<dbReference type="PANTHER" id="PTHR46524:SF7">
    <property type="entry name" value="CW-TYPE ZINC FINGER"/>
    <property type="match status" value="1"/>
</dbReference>
<feature type="compositionally biased region" description="Basic and acidic residues" evidence="4">
    <location>
        <begin position="607"/>
        <end position="618"/>
    </location>
</feature>
<dbReference type="EMBL" id="CM000880">
    <property type="protein sequence ID" value="KQK21713.1"/>
    <property type="molecule type" value="Genomic_DNA"/>
</dbReference>
<dbReference type="Gramene" id="KQK21711">
    <property type="protein sequence ID" value="KQK21711"/>
    <property type="gene ID" value="BRADI_1g62580v3"/>
</dbReference>
<dbReference type="STRING" id="15368.A0A0Q3KBD4"/>
<dbReference type="EnsemblPlants" id="KQK21710">
    <property type="protein sequence ID" value="KQK21710"/>
    <property type="gene ID" value="BRADI_1g62580v3"/>
</dbReference>
<feature type="region of interest" description="Disordered" evidence="4">
    <location>
        <begin position="845"/>
        <end position="864"/>
    </location>
</feature>
<dbReference type="Gramene" id="KQK21714">
    <property type="protein sequence ID" value="KQK21714"/>
    <property type="gene ID" value="BRADI_1g62580v3"/>
</dbReference>
<dbReference type="EnsemblPlants" id="KQK21711">
    <property type="protein sequence ID" value="KQK21711"/>
    <property type="gene ID" value="BRADI_1g62580v3"/>
</dbReference>
<name>A0A0Q3KBD4_BRADI</name>
<dbReference type="RefSeq" id="XP_014752269.1">
    <property type="nucleotide sequence ID" value="XM_014896783.2"/>
</dbReference>
<evidence type="ECO:0000313" key="6">
    <source>
        <dbReference type="EMBL" id="KQK21708.1"/>
    </source>
</evidence>
<dbReference type="EnsemblPlants" id="KQK21708">
    <property type="protein sequence ID" value="KQK21708"/>
    <property type="gene ID" value="BRADI_1g62580v3"/>
</dbReference>
<feature type="compositionally biased region" description="Polar residues" evidence="4">
    <location>
        <begin position="1237"/>
        <end position="1263"/>
    </location>
</feature>
<dbReference type="EnsemblPlants" id="KQK21713">
    <property type="protein sequence ID" value="KQK21713"/>
    <property type="gene ID" value="BRADI_1g62580v3"/>
</dbReference>
<dbReference type="Gramene" id="PNT77420">
    <property type="protein sequence ID" value="PNT77420"/>
    <property type="gene ID" value="BRADI_1g62580v3"/>
</dbReference>
<feature type="compositionally biased region" description="Low complexity" evidence="4">
    <location>
        <begin position="164"/>
        <end position="174"/>
    </location>
</feature>
<feature type="region of interest" description="Disordered" evidence="4">
    <location>
        <begin position="921"/>
        <end position="976"/>
    </location>
</feature>
<accession>A0A0Q3KBD4</accession>
<feature type="compositionally biased region" description="Polar residues" evidence="4">
    <location>
        <begin position="594"/>
        <end position="606"/>
    </location>
</feature>
<keyword evidence="2" id="KW-0863">Zinc-finger</keyword>
<dbReference type="EnsemblPlants" id="PNT77420">
    <property type="protein sequence ID" value="PNT77420"/>
    <property type="gene ID" value="BRADI_1g62580v3"/>
</dbReference>
<gene>
    <name evidence="7" type="primary">LOC100830897</name>
    <name evidence="6" type="ORF">BRADI_1g62580v3</name>
</gene>
<dbReference type="PROSITE" id="PS51050">
    <property type="entry name" value="ZF_CW"/>
    <property type="match status" value="1"/>
</dbReference>
<evidence type="ECO:0000313" key="8">
    <source>
        <dbReference type="Proteomes" id="UP000008810"/>
    </source>
</evidence>
<feature type="domain" description="CW-type" evidence="5">
    <location>
        <begin position="512"/>
        <end position="565"/>
    </location>
</feature>
<feature type="region of interest" description="Disordered" evidence="4">
    <location>
        <begin position="699"/>
        <end position="726"/>
    </location>
</feature>
<feature type="compositionally biased region" description="Basic and acidic residues" evidence="4">
    <location>
        <begin position="847"/>
        <end position="862"/>
    </location>
</feature>
<organism evidence="6">
    <name type="scientific">Brachypodium distachyon</name>
    <name type="common">Purple false brome</name>
    <name type="synonym">Trachynia distachya</name>
    <dbReference type="NCBI Taxonomy" id="15368"/>
    <lineage>
        <taxon>Eukaryota</taxon>
        <taxon>Viridiplantae</taxon>
        <taxon>Streptophyta</taxon>
        <taxon>Embryophyta</taxon>
        <taxon>Tracheophyta</taxon>
        <taxon>Spermatophyta</taxon>
        <taxon>Magnoliopsida</taxon>
        <taxon>Liliopsida</taxon>
        <taxon>Poales</taxon>
        <taxon>Poaceae</taxon>
        <taxon>BOP clade</taxon>
        <taxon>Pooideae</taxon>
        <taxon>Stipodae</taxon>
        <taxon>Brachypodieae</taxon>
        <taxon>Brachypodium</taxon>
    </lineage>
</organism>
<dbReference type="EnsemblPlants" id="KQK21714">
    <property type="protein sequence ID" value="KQK21714"/>
    <property type="gene ID" value="BRADI_1g62580v3"/>
</dbReference>
<protein>
    <recommendedName>
        <fullName evidence="5">CW-type domain-containing protein</fullName>
    </recommendedName>
</protein>
<dbReference type="Gramene" id="KQK21708">
    <property type="protein sequence ID" value="KQK21708"/>
    <property type="gene ID" value="BRADI_1g62580v3"/>
</dbReference>
<dbReference type="GeneID" id="100830897"/>
<feature type="compositionally biased region" description="Polar residues" evidence="4">
    <location>
        <begin position="623"/>
        <end position="640"/>
    </location>
</feature>
<dbReference type="ExpressionAtlas" id="A0A0Q3KBD4">
    <property type="expression patterns" value="baseline"/>
</dbReference>
<dbReference type="Gramene" id="KQK21710">
    <property type="protein sequence ID" value="KQK21710"/>
    <property type="gene ID" value="BRADI_1g62580v3"/>
</dbReference>
<dbReference type="Gramene" id="PNT77421">
    <property type="protein sequence ID" value="PNT77421"/>
    <property type="gene ID" value="BRADI_1g62580v3"/>
</dbReference>
<dbReference type="RefSeq" id="XP_014752267.1">
    <property type="nucleotide sequence ID" value="XM_014896781.2"/>
</dbReference>
<keyword evidence="1" id="KW-0479">Metal-binding</keyword>
<reference evidence="6" key="2">
    <citation type="submission" date="2017-06" db="EMBL/GenBank/DDBJ databases">
        <title>WGS assembly of Brachypodium distachyon.</title>
        <authorList>
            <consortium name="The International Brachypodium Initiative"/>
            <person name="Lucas S."/>
            <person name="Harmon-Smith M."/>
            <person name="Lail K."/>
            <person name="Tice H."/>
            <person name="Grimwood J."/>
            <person name="Bruce D."/>
            <person name="Barry K."/>
            <person name="Shu S."/>
            <person name="Lindquist E."/>
            <person name="Wang M."/>
            <person name="Pitluck S."/>
            <person name="Vogel J.P."/>
            <person name="Garvin D.F."/>
            <person name="Mockler T.C."/>
            <person name="Schmutz J."/>
            <person name="Rokhsar D."/>
            <person name="Bevan M.W."/>
        </authorList>
    </citation>
    <scope>NUCLEOTIDE SEQUENCE</scope>
    <source>
        <strain evidence="6">Bd21</strain>
    </source>
</reference>
<dbReference type="EMBL" id="CM000880">
    <property type="protein sequence ID" value="KQK21708.1"/>
    <property type="molecule type" value="Genomic_DNA"/>
</dbReference>
<evidence type="ECO:0000256" key="3">
    <source>
        <dbReference type="ARBA" id="ARBA00022833"/>
    </source>
</evidence>
<dbReference type="Pfam" id="PF24756">
    <property type="entry name" value="THD_CWZF3-5-7"/>
    <property type="match status" value="1"/>
</dbReference>
<feature type="compositionally biased region" description="Acidic residues" evidence="4">
    <location>
        <begin position="22"/>
        <end position="35"/>
    </location>
</feature>
<feature type="region of interest" description="Disordered" evidence="4">
    <location>
        <begin position="1235"/>
        <end position="1263"/>
    </location>
</feature>
<reference evidence="6 7" key="1">
    <citation type="journal article" date="2010" name="Nature">
        <title>Genome sequencing and analysis of the model grass Brachypodium distachyon.</title>
        <authorList>
            <consortium name="International Brachypodium Initiative"/>
        </authorList>
    </citation>
    <scope>NUCLEOTIDE SEQUENCE [LARGE SCALE GENOMIC DNA]</scope>
    <source>
        <strain evidence="6">Bd21</strain>
        <strain evidence="7">cv. Bd21</strain>
    </source>
</reference>
<dbReference type="InterPro" id="IPR056406">
    <property type="entry name" value="THD_CWZF3/5/7"/>
</dbReference>
<dbReference type="Gramene" id="KQK21713">
    <property type="protein sequence ID" value="KQK21713"/>
    <property type="gene ID" value="BRADI_1g62580v3"/>
</dbReference>
<dbReference type="EnsemblPlants" id="KQK21709">
    <property type="protein sequence ID" value="KQK21709"/>
    <property type="gene ID" value="BRADI_1g62580v3"/>
</dbReference>
<feature type="region of interest" description="Disordered" evidence="4">
    <location>
        <begin position="92"/>
        <end position="127"/>
    </location>
</feature>
<keyword evidence="3" id="KW-0862">Zinc</keyword>
<feature type="region of interest" description="Disordered" evidence="4">
    <location>
        <begin position="1"/>
        <end position="39"/>
    </location>
</feature>
<dbReference type="EMBL" id="CM000880">
    <property type="protein sequence ID" value="KQK21714.1"/>
    <property type="molecule type" value="Genomic_DNA"/>
</dbReference>
<proteinExistence type="predicted"/>
<dbReference type="Gene3D" id="3.30.40.100">
    <property type="match status" value="1"/>
</dbReference>
<evidence type="ECO:0000256" key="4">
    <source>
        <dbReference type="SAM" id="MobiDB-lite"/>
    </source>
</evidence>
<dbReference type="EMBL" id="CM000880">
    <property type="protein sequence ID" value="KQK21710.1"/>
    <property type="molecule type" value="Genomic_DNA"/>
</dbReference>
<dbReference type="PANTHER" id="PTHR46524">
    <property type="entry name" value="CW-TYPE ZINC FINGER"/>
    <property type="match status" value="1"/>
</dbReference>
<feature type="region of interest" description="Disordered" evidence="4">
    <location>
        <begin position="579"/>
        <end position="650"/>
    </location>
</feature>
<dbReference type="EMBL" id="CM000880">
    <property type="protein sequence ID" value="PNT77421.1"/>
    <property type="molecule type" value="Genomic_DNA"/>
</dbReference>
<dbReference type="OrthoDB" id="757982at2759"/>
<keyword evidence="8" id="KW-1185">Reference proteome</keyword>
<feature type="region of interest" description="Disordered" evidence="4">
    <location>
        <begin position="1047"/>
        <end position="1099"/>
    </location>
</feature>
<dbReference type="Pfam" id="PF07496">
    <property type="entry name" value="zf-CW"/>
    <property type="match status" value="1"/>
</dbReference>
<dbReference type="EMBL" id="CM000880">
    <property type="protein sequence ID" value="KQK21709.1"/>
    <property type="molecule type" value="Genomic_DNA"/>
</dbReference>
<dbReference type="InterPro" id="IPR055300">
    <property type="entry name" value="CWZF3/5/7"/>
</dbReference>
<dbReference type="GO" id="GO:0008270">
    <property type="term" value="F:zinc ion binding"/>
    <property type="evidence" value="ECO:0007669"/>
    <property type="project" value="UniProtKB-KW"/>
</dbReference>
<dbReference type="EMBL" id="CM000880">
    <property type="protein sequence ID" value="KQK21711.1"/>
    <property type="molecule type" value="Genomic_DNA"/>
</dbReference>
<feature type="compositionally biased region" description="Basic and acidic residues" evidence="4">
    <location>
        <begin position="707"/>
        <end position="726"/>
    </location>
</feature>
<feature type="compositionally biased region" description="Polar residues" evidence="4">
    <location>
        <begin position="1076"/>
        <end position="1086"/>
    </location>
</feature>
<dbReference type="InterPro" id="IPR011124">
    <property type="entry name" value="Znf_CW"/>
</dbReference>
<dbReference type="Proteomes" id="UP000008810">
    <property type="component" value="Chromosome 1"/>
</dbReference>
<reference evidence="7" key="3">
    <citation type="submission" date="2018-08" db="UniProtKB">
        <authorList>
            <consortium name="EnsemblPlants"/>
        </authorList>
    </citation>
    <scope>IDENTIFICATION</scope>
    <source>
        <strain evidence="7">cv. Bd21</strain>
    </source>
</reference>
<evidence type="ECO:0000259" key="5">
    <source>
        <dbReference type="PROSITE" id="PS51050"/>
    </source>
</evidence>
<dbReference type="RefSeq" id="XP_014752268.1">
    <property type="nucleotide sequence ID" value="XM_014896782.2"/>
</dbReference>
<sequence>MLSLRGRQGERGGGAGFRGMADDVELEEGEACSDDDGGHGFVDPDVALAYIDEKLQNVLGHFQKDFEGGVSADNLGPKFGGYGSFLPTYQRSPTPLPQTRSSPKVANISTSRKPYQQSTESMRQNPSTVAAEYISRNNCAMGTSSGDLCKKERRSSRNHEKDSVSCSGSLDSSSNGTDHKARKVRIRVGSSNTLVGGNASIYSGLGLDISSSSSMENSPDGLEGLSPEFGNMPYESPRTILQIMTCFSVPGGFLLSPLHGNVLHLTNKVAPLLKKWEKHLDVENLTIRYEGHSEPALHVGHFRSHVSKKMKLDSKGRKTIDTKTRKNVDGTNTIMNKEINIEASACQEISDTPSIPCISGGDTYITEVKRMQKERKINATAPSGFLEDDKYIHSSAAVIDRKNDSLLKSNHFENKAKEKPHKELAENLPVGSQVDKEGDMLENRNAQCDLQQREMMMNDNNEKEFEMSGTARKKILASAQHGKFPASEEQELHMPATSTITTTNAAPHPAPVVIKENWVCCDMCQKWRLLPYGTNPSMLPQKWKCIMLNWLPGMNRCDIGEDETTNALNALYATQAPATGVSSGGPHTAAAGTAVSSTHSISGQLEQSRKRTLKDGNGLHESSYPTPSSFPLMRNQQAPTENKRTVDGEHYPFERDSVSKHGLEQVSKSANFVVEKQKNKHNSHSSYSDGGDLIEKSKKHSKFSNKRGTDQDEHKTSKKTKKEDLHHFGGDWNHKCDLTAGKVPDETETLPAKEKPIKSSCEQVDISLRKDKVSSRYDLLENPKKIDDGDVAFGNKKREHHEAVGRLDLSTKNIAKECEEIQEYSADHASKGAKNERLKERKLKTMKSKELTSKVGSRHENVQDADTVLSSAEGRLNNELVVDNKFVTGKEVPSELWENVPPSEALESAEPHRRDAAYLQTSTVATSSSSKISSSRKNKNSQEPKGSPVESVSSSPLRGLNTEKLSHGRLTGKDGSLNVDASAAHNSGIEVGELCNGRQAQNLGESQAAYEPILPSSLQGNSDSNKGIPHLAHAQVTDVRIPIGGQGAHSHLKEGKSGVLSTPVKSDASKMKAQLRRSNVETGSQHGTRKQAFHNTSDTASLIRKDNNMVAFALKEARDLKHMANHLKSKGQALESTGLYFEAALKFLHVASLLETPSLDSSRPADAAQSMKMYSETAKLCDFCAHAYERCKEMAAAALAYKCVEVAYLKSAYYKHPSASKDRQELQAVVQIAPGESPSSSASDIDNLNSHGVSKAPSTKGGNSPQVACSLLPLAVRNQAHLLRLLAYTNDVTCAFDATRKSQIAIAACAGNQEGGKGLGDGLGSVRTVLDLNFNNVEELLRLVRLSMESIGSS</sequence>
<dbReference type="EMBL" id="CM000880">
    <property type="protein sequence ID" value="PNT77420.1"/>
    <property type="molecule type" value="Genomic_DNA"/>
</dbReference>